<feature type="chain" id="PRO_5042127380" evidence="1">
    <location>
        <begin position="18"/>
        <end position="68"/>
    </location>
</feature>
<comment type="caution">
    <text evidence="2">The sequence shown here is derived from an EMBL/GenBank/DDBJ whole genome shotgun (WGS) entry which is preliminary data.</text>
</comment>
<evidence type="ECO:0000313" key="3">
    <source>
        <dbReference type="Proteomes" id="UP001209878"/>
    </source>
</evidence>
<protein>
    <submittedName>
        <fullName evidence="2">Uncharacterized protein</fullName>
    </submittedName>
</protein>
<reference evidence="2" key="1">
    <citation type="journal article" date="2023" name="Mol. Biol. Evol.">
        <title>Third-Generation Sequencing Reveals the Adaptive Role of the Epigenome in Three Deep-Sea Polychaetes.</title>
        <authorList>
            <person name="Perez M."/>
            <person name="Aroh O."/>
            <person name="Sun Y."/>
            <person name="Lan Y."/>
            <person name="Juniper S.K."/>
            <person name="Young C.R."/>
            <person name="Angers B."/>
            <person name="Qian P.Y."/>
        </authorList>
    </citation>
    <scope>NUCLEOTIDE SEQUENCE</scope>
    <source>
        <strain evidence="2">R07B-5</strain>
    </source>
</reference>
<organism evidence="2 3">
    <name type="scientific">Ridgeia piscesae</name>
    <name type="common">Tubeworm</name>
    <dbReference type="NCBI Taxonomy" id="27915"/>
    <lineage>
        <taxon>Eukaryota</taxon>
        <taxon>Metazoa</taxon>
        <taxon>Spiralia</taxon>
        <taxon>Lophotrochozoa</taxon>
        <taxon>Annelida</taxon>
        <taxon>Polychaeta</taxon>
        <taxon>Sedentaria</taxon>
        <taxon>Canalipalpata</taxon>
        <taxon>Sabellida</taxon>
        <taxon>Siboglinidae</taxon>
        <taxon>Ridgeia</taxon>
    </lineage>
</organism>
<gene>
    <name evidence="2" type="ORF">NP493_915g00092</name>
</gene>
<keyword evidence="3" id="KW-1185">Reference proteome</keyword>
<sequence>MLLILIFLVATVSSSMSYPLPYDDMMRCLEMCQDAYETCRHGEKSDTKWVKSKMCVWLRSLCKDKCIY</sequence>
<evidence type="ECO:0000313" key="2">
    <source>
        <dbReference type="EMBL" id="KAK2172961.1"/>
    </source>
</evidence>
<feature type="signal peptide" evidence="1">
    <location>
        <begin position="1"/>
        <end position="17"/>
    </location>
</feature>
<keyword evidence="1" id="KW-0732">Signal</keyword>
<dbReference type="Proteomes" id="UP001209878">
    <property type="component" value="Unassembled WGS sequence"/>
</dbReference>
<dbReference type="EMBL" id="JAODUO010000915">
    <property type="protein sequence ID" value="KAK2172961.1"/>
    <property type="molecule type" value="Genomic_DNA"/>
</dbReference>
<proteinExistence type="predicted"/>
<accession>A0AAD9NLQ9</accession>
<evidence type="ECO:0000256" key="1">
    <source>
        <dbReference type="SAM" id="SignalP"/>
    </source>
</evidence>
<dbReference type="AlphaFoldDB" id="A0AAD9NLQ9"/>
<name>A0AAD9NLQ9_RIDPI</name>